<keyword evidence="2" id="KW-1015">Disulfide bond</keyword>
<sequence length="144" mass="15233">MFASASCSIQESNPKKRSLGMAGLGSFSTADDGRTVLSYASKTSPITRTTPCANGLMPQTNIYFDCGTENIVISASEDTTNCYYNFEMAGPAACAQPSFTADSTSSSPNHHKSDSSSLLKTTSFSLWLQVSLSVLLVLSVIGHL</sequence>
<dbReference type="Pfam" id="PF13015">
    <property type="entry name" value="PRKCSH_1"/>
    <property type="match status" value="1"/>
</dbReference>
<dbReference type="Proteomes" id="UP000007797">
    <property type="component" value="Unassembled WGS sequence"/>
</dbReference>
<proteinExistence type="predicted"/>
<evidence type="ECO:0000256" key="1">
    <source>
        <dbReference type="ARBA" id="ARBA00022729"/>
    </source>
</evidence>
<evidence type="ECO:0000313" key="4">
    <source>
        <dbReference type="EMBL" id="EGG22922.1"/>
    </source>
</evidence>
<protein>
    <recommendedName>
        <fullName evidence="3">MRH domain-containing protein</fullName>
    </recommendedName>
</protein>
<dbReference type="InterPro" id="IPR009011">
    <property type="entry name" value="Man6P_isomerase_rcpt-bd_dom_sf"/>
</dbReference>
<accession>F4PN69</accession>
<evidence type="ECO:0000256" key="2">
    <source>
        <dbReference type="ARBA" id="ARBA00023157"/>
    </source>
</evidence>
<dbReference type="RefSeq" id="XP_004360773.1">
    <property type="nucleotide sequence ID" value="XM_004360716.1"/>
</dbReference>
<dbReference type="InterPro" id="IPR036607">
    <property type="entry name" value="PRKCSH"/>
</dbReference>
<gene>
    <name evidence="4" type="ORF">DFA_05052</name>
</gene>
<evidence type="ECO:0000313" key="5">
    <source>
        <dbReference type="Proteomes" id="UP000007797"/>
    </source>
</evidence>
<dbReference type="EMBL" id="GL883008">
    <property type="protein sequence ID" value="EGG22922.1"/>
    <property type="molecule type" value="Genomic_DNA"/>
</dbReference>
<reference evidence="5" key="1">
    <citation type="journal article" date="2011" name="Genome Res.">
        <title>Phylogeny-wide analysis of social amoeba genomes highlights ancient origins for complex intercellular communication.</title>
        <authorList>
            <person name="Heidel A.J."/>
            <person name="Lawal H.M."/>
            <person name="Felder M."/>
            <person name="Schilde C."/>
            <person name="Helps N.R."/>
            <person name="Tunggal B."/>
            <person name="Rivero F."/>
            <person name="John U."/>
            <person name="Schleicher M."/>
            <person name="Eichinger L."/>
            <person name="Platzer M."/>
            <person name="Noegel A.A."/>
            <person name="Schaap P."/>
            <person name="Gloeckner G."/>
        </authorList>
    </citation>
    <scope>NUCLEOTIDE SEQUENCE [LARGE SCALE GENOMIC DNA]</scope>
    <source>
        <strain evidence="5">SH3</strain>
    </source>
</reference>
<dbReference type="KEGG" id="dfa:DFA_05052"/>
<dbReference type="PROSITE" id="PS51914">
    <property type="entry name" value="MRH"/>
    <property type="match status" value="1"/>
</dbReference>
<organism evidence="4 5">
    <name type="scientific">Cavenderia fasciculata</name>
    <name type="common">Slime mold</name>
    <name type="synonym">Dictyostelium fasciculatum</name>
    <dbReference type="NCBI Taxonomy" id="261658"/>
    <lineage>
        <taxon>Eukaryota</taxon>
        <taxon>Amoebozoa</taxon>
        <taxon>Evosea</taxon>
        <taxon>Eumycetozoa</taxon>
        <taxon>Dictyostelia</taxon>
        <taxon>Acytosteliales</taxon>
        <taxon>Cavenderiaceae</taxon>
        <taxon>Cavenderia</taxon>
    </lineage>
</organism>
<keyword evidence="1" id="KW-0732">Signal</keyword>
<dbReference type="GeneID" id="14875520"/>
<keyword evidence="5" id="KW-1185">Reference proteome</keyword>
<dbReference type="SUPFAM" id="SSF50911">
    <property type="entry name" value="Mannose 6-phosphate receptor domain"/>
    <property type="match status" value="1"/>
</dbReference>
<evidence type="ECO:0000259" key="3">
    <source>
        <dbReference type="PROSITE" id="PS51914"/>
    </source>
</evidence>
<dbReference type="AlphaFoldDB" id="F4PN69"/>
<dbReference type="InterPro" id="IPR044865">
    <property type="entry name" value="MRH_dom"/>
</dbReference>
<feature type="domain" description="MRH" evidence="3">
    <location>
        <begin position="1"/>
        <end position="96"/>
    </location>
</feature>
<name>F4PN69_CACFS</name>
<dbReference type="Gene3D" id="2.70.130.10">
    <property type="entry name" value="Mannose-6-phosphate receptor binding domain"/>
    <property type="match status" value="1"/>
</dbReference>